<evidence type="ECO:0000259" key="1">
    <source>
        <dbReference type="SMART" id="SM00866"/>
    </source>
</evidence>
<keyword evidence="3" id="KW-1185">Reference proteome</keyword>
<gene>
    <name evidence="2" type="ORF">GCM10010470_02160</name>
</gene>
<dbReference type="SMART" id="SM00866">
    <property type="entry name" value="UTRA"/>
    <property type="match status" value="1"/>
</dbReference>
<sequence length="197" mass="21009">MSLYRYGDKAEKGETVSEQLGGWVEASTQYLTPRSGAHGDTWAGEASKHGQSGTQVLREVAELAPPLEVTEALGLAEGELAVVRRRTMLLNNTPVELTDSYYPTPVAGGTALAEHRKIPGGAVALLAERGFTAAKAVEDVTARPATPDEADALQLPPGAFVLVLDRTSYTADGTPFESAHMVMNPVGRRLRYEITMG</sequence>
<dbReference type="InterPro" id="IPR050679">
    <property type="entry name" value="Bact_HTH_transcr_reg"/>
</dbReference>
<name>A0ABN3V0L9_9PSEU</name>
<dbReference type="InterPro" id="IPR011663">
    <property type="entry name" value="UTRA"/>
</dbReference>
<dbReference type="Proteomes" id="UP001500979">
    <property type="component" value="Unassembled WGS sequence"/>
</dbReference>
<dbReference type="EMBL" id="BAAAUX010000001">
    <property type="protein sequence ID" value="GAA2773932.1"/>
    <property type="molecule type" value="Genomic_DNA"/>
</dbReference>
<feature type="domain" description="UbiC transcription regulator-associated" evidence="1">
    <location>
        <begin position="47"/>
        <end position="189"/>
    </location>
</feature>
<evidence type="ECO:0000313" key="2">
    <source>
        <dbReference type="EMBL" id="GAA2773932.1"/>
    </source>
</evidence>
<reference evidence="2 3" key="1">
    <citation type="journal article" date="2019" name="Int. J. Syst. Evol. Microbiol.">
        <title>The Global Catalogue of Microorganisms (GCM) 10K type strain sequencing project: providing services to taxonomists for standard genome sequencing and annotation.</title>
        <authorList>
            <consortium name="The Broad Institute Genomics Platform"/>
            <consortium name="The Broad Institute Genome Sequencing Center for Infectious Disease"/>
            <person name="Wu L."/>
            <person name="Ma J."/>
        </authorList>
    </citation>
    <scope>NUCLEOTIDE SEQUENCE [LARGE SCALE GENOMIC DNA]</scope>
    <source>
        <strain evidence="2 3">JCM 9383</strain>
    </source>
</reference>
<proteinExistence type="predicted"/>
<evidence type="ECO:0000313" key="3">
    <source>
        <dbReference type="Proteomes" id="UP001500979"/>
    </source>
</evidence>
<dbReference type="PANTHER" id="PTHR44846">
    <property type="entry name" value="MANNOSYL-D-GLYCERATE TRANSPORT/METABOLISM SYSTEM REPRESSOR MNGR-RELATED"/>
    <property type="match status" value="1"/>
</dbReference>
<dbReference type="SUPFAM" id="SSF64288">
    <property type="entry name" value="Chorismate lyase-like"/>
    <property type="match status" value="1"/>
</dbReference>
<organism evidence="2 3">
    <name type="scientific">Saccharopolyspora taberi</name>
    <dbReference type="NCBI Taxonomy" id="60895"/>
    <lineage>
        <taxon>Bacteria</taxon>
        <taxon>Bacillati</taxon>
        <taxon>Actinomycetota</taxon>
        <taxon>Actinomycetes</taxon>
        <taxon>Pseudonocardiales</taxon>
        <taxon>Pseudonocardiaceae</taxon>
        <taxon>Saccharopolyspora</taxon>
    </lineage>
</organism>
<comment type="caution">
    <text evidence="2">The sequence shown here is derived from an EMBL/GenBank/DDBJ whole genome shotgun (WGS) entry which is preliminary data.</text>
</comment>
<protein>
    <recommendedName>
        <fullName evidence="1">UbiC transcription regulator-associated domain-containing protein</fullName>
    </recommendedName>
</protein>
<accession>A0ABN3V0L9</accession>
<dbReference type="Gene3D" id="3.40.1410.10">
    <property type="entry name" value="Chorismate lyase-like"/>
    <property type="match status" value="1"/>
</dbReference>
<dbReference type="InterPro" id="IPR028978">
    <property type="entry name" value="Chorismate_lyase_/UTRA_dom_sf"/>
</dbReference>
<dbReference type="Pfam" id="PF07702">
    <property type="entry name" value="UTRA"/>
    <property type="match status" value="1"/>
</dbReference>
<dbReference type="PANTHER" id="PTHR44846:SF17">
    <property type="entry name" value="GNTR-FAMILY TRANSCRIPTIONAL REGULATOR"/>
    <property type="match status" value="1"/>
</dbReference>